<organism evidence="2 3">
    <name type="scientific">Fusarium albosuccineum</name>
    <dbReference type="NCBI Taxonomy" id="1237068"/>
    <lineage>
        <taxon>Eukaryota</taxon>
        <taxon>Fungi</taxon>
        <taxon>Dikarya</taxon>
        <taxon>Ascomycota</taxon>
        <taxon>Pezizomycotina</taxon>
        <taxon>Sordariomycetes</taxon>
        <taxon>Hypocreomycetidae</taxon>
        <taxon>Hypocreales</taxon>
        <taxon>Nectriaceae</taxon>
        <taxon>Fusarium</taxon>
        <taxon>Fusarium decemcellulare species complex</taxon>
    </lineage>
</organism>
<dbReference type="EMBL" id="JAADYS010003569">
    <property type="protein sequence ID" value="KAF4446078.1"/>
    <property type="molecule type" value="Genomic_DNA"/>
</dbReference>
<sequence>MTASTLNQIATSAQALADLVVDFDPLRCTENELGELIRLGEKLEEVGVTLHSKAASKYAWEASSGLRFKISAVTSKVISREEVLSPVRFQRSIKVIFEGPEVSPESRASWQRRAKNYEARCQRIRKSSPDAIVTWALTFAPNSWIANNMNNQTFSCLLTFVESRPSKMWPPQVYELLETLKQDETLHQSSEYSHFMHSLKTNRLSTTGADQTCLLQQTSRKRARVLEDEGEQANGLHLGDSSAMQVSTPS</sequence>
<evidence type="ECO:0000313" key="2">
    <source>
        <dbReference type="EMBL" id="KAF4446078.1"/>
    </source>
</evidence>
<comment type="caution">
    <text evidence="2">The sequence shown here is derived from an EMBL/GenBank/DDBJ whole genome shotgun (WGS) entry which is preliminary data.</text>
</comment>
<proteinExistence type="predicted"/>
<reference evidence="2 3" key="1">
    <citation type="submission" date="2020-01" db="EMBL/GenBank/DDBJ databases">
        <title>Identification and distribution of gene clusters putatively required for synthesis of sphingolipid metabolism inhibitors in phylogenetically diverse species of the filamentous fungus Fusarium.</title>
        <authorList>
            <person name="Kim H.-S."/>
            <person name="Busman M."/>
            <person name="Brown D.W."/>
            <person name="Divon H."/>
            <person name="Uhlig S."/>
            <person name="Proctor R.H."/>
        </authorList>
    </citation>
    <scope>NUCLEOTIDE SEQUENCE [LARGE SCALE GENOMIC DNA]</scope>
    <source>
        <strain evidence="2 3">NRRL 20459</strain>
    </source>
</reference>
<keyword evidence="3" id="KW-1185">Reference proteome</keyword>
<evidence type="ECO:0000256" key="1">
    <source>
        <dbReference type="SAM" id="MobiDB-lite"/>
    </source>
</evidence>
<evidence type="ECO:0000313" key="3">
    <source>
        <dbReference type="Proteomes" id="UP000554235"/>
    </source>
</evidence>
<name>A0A8H4KAU1_9HYPO</name>
<dbReference type="AlphaFoldDB" id="A0A8H4KAU1"/>
<feature type="region of interest" description="Disordered" evidence="1">
    <location>
        <begin position="225"/>
        <end position="250"/>
    </location>
</feature>
<protein>
    <submittedName>
        <fullName evidence="2">Uncharacterized protein</fullName>
    </submittedName>
</protein>
<gene>
    <name evidence="2" type="ORF">FALBO_17113</name>
</gene>
<accession>A0A8H4KAU1</accession>
<dbReference type="OrthoDB" id="5422777at2759"/>
<dbReference type="Proteomes" id="UP000554235">
    <property type="component" value="Unassembled WGS sequence"/>
</dbReference>